<protein>
    <recommendedName>
        <fullName evidence="1">STAS domain-containing protein</fullName>
    </recommendedName>
</protein>
<dbReference type="Pfam" id="PF01740">
    <property type="entry name" value="STAS"/>
    <property type="match status" value="1"/>
</dbReference>
<dbReference type="SUPFAM" id="SSF52091">
    <property type="entry name" value="SpoIIaa-like"/>
    <property type="match status" value="1"/>
</dbReference>
<evidence type="ECO:0000313" key="2">
    <source>
        <dbReference type="EMBL" id="MDJ1182784.1"/>
    </source>
</evidence>
<dbReference type="RefSeq" id="WP_283757437.1">
    <property type="nucleotide sequence ID" value="NZ_JAQOSQ010000004.1"/>
</dbReference>
<sequence length="117" mass="13220">MAITEVRDDDYCIQYESSSATAIFEGKLSLRGPAEYAPIADLLESVVLSEPEHLTLNLQKLQFLNSSGIRVLSKFIFNLKKKTEIRVTVLGTKDIAWQSKSLKNLKKFMPELTLTIE</sequence>
<evidence type="ECO:0000313" key="3">
    <source>
        <dbReference type="Proteomes" id="UP001232992"/>
    </source>
</evidence>
<evidence type="ECO:0000259" key="1">
    <source>
        <dbReference type="PROSITE" id="PS50801"/>
    </source>
</evidence>
<dbReference type="Proteomes" id="UP001232992">
    <property type="component" value="Unassembled WGS sequence"/>
</dbReference>
<name>A0ABT7BUC1_9CYAN</name>
<dbReference type="EMBL" id="JAQOSQ010000004">
    <property type="protein sequence ID" value="MDJ1182784.1"/>
    <property type="molecule type" value="Genomic_DNA"/>
</dbReference>
<dbReference type="InterPro" id="IPR036513">
    <property type="entry name" value="STAS_dom_sf"/>
</dbReference>
<dbReference type="NCBIfam" id="NF047705">
    <property type="entry name" value="slr1659_superfam"/>
    <property type="match status" value="1"/>
</dbReference>
<proteinExistence type="predicted"/>
<dbReference type="InterPro" id="IPR002645">
    <property type="entry name" value="STAS_dom"/>
</dbReference>
<feature type="domain" description="STAS" evidence="1">
    <location>
        <begin position="28"/>
        <end position="117"/>
    </location>
</feature>
<keyword evidence="3" id="KW-1185">Reference proteome</keyword>
<gene>
    <name evidence="2" type="ORF">PMH09_06200</name>
</gene>
<comment type="caution">
    <text evidence="2">The sequence shown here is derived from an EMBL/GenBank/DDBJ whole genome shotgun (WGS) entry which is preliminary data.</text>
</comment>
<dbReference type="PROSITE" id="PS50801">
    <property type="entry name" value="STAS"/>
    <property type="match status" value="1"/>
</dbReference>
<organism evidence="2 3">
    <name type="scientific">Roseofilum casamattae BLCC-M143</name>
    <dbReference type="NCBI Taxonomy" id="3022442"/>
    <lineage>
        <taxon>Bacteria</taxon>
        <taxon>Bacillati</taxon>
        <taxon>Cyanobacteriota</taxon>
        <taxon>Cyanophyceae</taxon>
        <taxon>Desertifilales</taxon>
        <taxon>Desertifilaceae</taxon>
        <taxon>Roseofilum</taxon>
        <taxon>Roseofilum casamattae</taxon>
    </lineage>
</organism>
<accession>A0ABT7BUC1</accession>
<reference evidence="2 3" key="1">
    <citation type="submission" date="2023-01" db="EMBL/GenBank/DDBJ databases">
        <title>Novel diversity within Roseofilum (Cyanobacteria; Desertifilaceae) from marine benthic mats with descriptions of four novel species.</title>
        <authorList>
            <person name="Wang Y."/>
            <person name="Berthold D.E."/>
            <person name="Hu J."/>
            <person name="Lefler F.W."/>
            <person name="Laughinghouse H.D. IV."/>
        </authorList>
    </citation>
    <scope>NUCLEOTIDE SEQUENCE [LARGE SCALE GENOMIC DNA]</scope>
    <source>
        <strain evidence="2 3">BLCC-M143</strain>
    </source>
</reference>